<keyword evidence="4 7" id="KW-0547">Nucleotide-binding</keyword>
<accession>A0A517N292</accession>
<evidence type="ECO:0000256" key="7">
    <source>
        <dbReference type="PROSITE-ProRule" id="PRU10141"/>
    </source>
</evidence>
<keyword evidence="3 10" id="KW-0808">Transferase</keyword>
<dbReference type="Pfam" id="PF00069">
    <property type="entry name" value="Pkinase"/>
    <property type="match status" value="1"/>
</dbReference>
<keyword evidence="2" id="KW-0723">Serine/threonine-protein kinase</keyword>
<feature type="domain" description="Protein kinase" evidence="9">
    <location>
        <begin position="12"/>
        <end position="276"/>
    </location>
</feature>
<name>A0A517N292_9BACT</name>
<feature type="region of interest" description="Disordered" evidence="8">
    <location>
        <begin position="304"/>
        <end position="332"/>
    </location>
</feature>
<dbReference type="AlphaFoldDB" id="A0A517N292"/>
<feature type="compositionally biased region" description="Polar residues" evidence="8">
    <location>
        <begin position="322"/>
        <end position="332"/>
    </location>
</feature>
<dbReference type="InterPro" id="IPR017441">
    <property type="entry name" value="Protein_kinase_ATP_BS"/>
</dbReference>
<keyword evidence="5 10" id="KW-0418">Kinase</keyword>
<gene>
    <name evidence="10" type="primary">prkC_19</name>
    <name evidence="10" type="ORF">HG15A2_46010</name>
</gene>
<dbReference type="KEGG" id="amob:HG15A2_46010"/>
<evidence type="ECO:0000256" key="6">
    <source>
        <dbReference type="ARBA" id="ARBA00022840"/>
    </source>
</evidence>
<evidence type="ECO:0000259" key="9">
    <source>
        <dbReference type="PROSITE" id="PS50011"/>
    </source>
</evidence>
<keyword evidence="6 7" id="KW-0067">ATP-binding</keyword>
<feature type="compositionally biased region" description="Low complexity" evidence="8">
    <location>
        <begin position="304"/>
        <end position="321"/>
    </location>
</feature>
<evidence type="ECO:0000256" key="2">
    <source>
        <dbReference type="ARBA" id="ARBA00022527"/>
    </source>
</evidence>
<evidence type="ECO:0000313" key="11">
    <source>
        <dbReference type="Proteomes" id="UP000319852"/>
    </source>
</evidence>
<dbReference type="OrthoDB" id="6111975at2"/>
<dbReference type="PANTHER" id="PTHR43289:SF6">
    <property type="entry name" value="SERINE_THREONINE-PROTEIN KINASE NEKL-3"/>
    <property type="match status" value="1"/>
</dbReference>
<evidence type="ECO:0000256" key="1">
    <source>
        <dbReference type="ARBA" id="ARBA00012513"/>
    </source>
</evidence>
<dbReference type="FunFam" id="1.10.510.10:FF:000021">
    <property type="entry name" value="Serine/threonine protein kinase"/>
    <property type="match status" value="1"/>
</dbReference>
<dbReference type="PROSITE" id="PS00107">
    <property type="entry name" value="PROTEIN_KINASE_ATP"/>
    <property type="match status" value="1"/>
</dbReference>
<dbReference type="PROSITE" id="PS50011">
    <property type="entry name" value="PROTEIN_KINASE_DOM"/>
    <property type="match status" value="1"/>
</dbReference>
<evidence type="ECO:0000256" key="3">
    <source>
        <dbReference type="ARBA" id="ARBA00022679"/>
    </source>
</evidence>
<dbReference type="PANTHER" id="PTHR43289">
    <property type="entry name" value="MITOGEN-ACTIVATED PROTEIN KINASE KINASE KINASE 20-RELATED"/>
    <property type="match status" value="1"/>
</dbReference>
<dbReference type="InterPro" id="IPR011009">
    <property type="entry name" value="Kinase-like_dom_sf"/>
</dbReference>
<dbReference type="Gene3D" id="1.10.510.10">
    <property type="entry name" value="Transferase(Phosphotransferase) domain 1"/>
    <property type="match status" value="1"/>
</dbReference>
<dbReference type="GO" id="GO:0004674">
    <property type="term" value="F:protein serine/threonine kinase activity"/>
    <property type="evidence" value="ECO:0007669"/>
    <property type="project" value="UniProtKB-KW"/>
</dbReference>
<dbReference type="CDD" id="cd14014">
    <property type="entry name" value="STKc_PknB_like"/>
    <property type="match status" value="1"/>
</dbReference>
<protein>
    <recommendedName>
        <fullName evidence="1">non-specific serine/threonine protein kinase</fullName>
        <ecNumber evidence="1">2.7.11.1</ecNumber>
    </recommendedName>
</protein>
<keyword evidence="11" id="KW-1185">Reference proteome</keyword>
<dbReference type="SMART" id="SM00220">
    <property type="entry name" value="S_TKc"/>
    <property type="match status" value="1"/>
</dbReference>
<dbReference type="InterPro" id="IPR000719">
    <property type="entry name" value="Prot_kinase_dom"/>
</dbReference>
<evidence type="ECO:0000256" key="5">
    <source>
        <dbReference type="ARBA" id="ARBA00022777"/>
    </source>
</evidence>
<dbReference type="SUPFAM" id="SSF56112">
    <property type="entry name" value="Protein kinase-like (PK-like)"/>
    <property type="match status" value="1"/>
</dbReference>
<dbReference type="Gene3D" id="3.30.200.20">
    <property type="entry name" value="Phosphorylase Kinase, domain 1"/>
    <property type="match status" value="1"/>
</dbReference>
<proteinExistence type="predicted"/>
<dbReference type="GO" id="GO:0005524">
    <property type="term" value="F:ATP binding"/>
    <property type="evidence" value="ECO:0007669"/>
    <property type="project" value="UniProtKB-UniRule"/>
</dbReference>
<dbReference type="PROSITE" id="PS00108">
    <property type="entry name" value="PROTEIN_KINASE_ST"/>
    <property type="match status" value="1"/>
</dbReference>
<feature type="binding site" evidence="7">
    <location>
        <position position="41"/>
    </location>
    <ligand>
        <name>ATP</name>
        <dbReference type="ChEBI" id="CHEBI:30616"/>
    </ligand>
</feature>
<evidence type="ECO:0000256" key="8">
    <source>
        <dbReference type="SAM" id="MobiDB-lite"/>
    </source>
</evidence>
<organism evidence="10 11">
    <name type="scientific">Adhaeretor mobilis</name>
    <dbReference type="NCBI Taxonomy" id="1930276"/>
    <lineage>
        <taxon>Bacteria</taxon>
        <taxon>Pseudomonadati</taxon>
        <taxon>Planctomycetota</taxon>
        <taxon>Planctomycetia</taxon>
        <taxon>Pirellulales</taxon>
        <taxon>Lacipirellulaceae</taxon>
        <taxon>Adhaeretor</taxon>
    </lineage>
</organism>
<evidence type="ECO:0000256" key="4">
    <source>
        <dbReference type="ARBA" id="ARBA00022741"/>
    </source>
</evidence>
<dbReference type="Proteomes" id="UP000319852">
    <property type="component" value="Chromosome"/>
</dbReference>
<dbReference type="EC" id="2.7.11.1" evidence="1"/>
<dbReference type="EMBL" id="CP036263">
    <property type="protein sequence ID" value="QDT01259.1"/>
    <property type="molecule type" value="Genomic_DNA"/>
</dbReference>
<dbReference type="InterPro" id="IPR008271">
    <property type="entry name" value="Ser/Thr_kinase_AS"/>
</dbReference>
<reference evidence="10 11" key="1">
    <citation type="submission" date="2019-02" db="EMBL/GenBank/DDBJ databases">
        <title>Deep-cultivation of Planctomycetes and their phenomic and genomic characterization uncovers novel biology.</title>
        <authorList>
            <person name="Wiegand S."/>
            <person name="Jogler M."/>
            <person name="Boedeker C."/>
            <person name="Pinto D."/>
            <person name="Vollmers J."/>
            <person name="Rivas-Marin E."/>
            <person name="Kohn T."/>
            <person name="Peeters S.H."/>
            <person name="Heuer A."/>
            <person name="Rast P."/>
            <person name="Oberbeckmann S."/>
            <person name="Bunk B."/>
            <person name="Jeske O."/>
            <person name="Meyerdierks A."/>
            <person name="Storesund J.E."/>
            <person name="Kallscheuer N."/>
            <person name="Luecker S."/>
            <person name="Lage O.M."/>
            <person name="Pohl T."/>
            <person name="Merkel B.J."/>
            <person name="Hornburger P."/>
            <person name="Mueller R.-W."/>
            <person name="Bruemmer F."/>
            <person name="Labrenz M."/>
            <person name="Spormann A.M."/>
            <person name="Op den Camp H."/>
            <person name="Overmann J."/>
            <person name="Amann R."/>
            <person name="Jetten M.S.M."/>
            <person name="Mascher T."/>
            <person name="Medema M.H."/>
            <person name="Devos D.P."/>
            <person name="Kaster A.-K."/>
            <person name="Ovreas L."/>
            <person name="Rohde M."/>
            <person name="Galperin M.Y."/>
            <person name="Jogler C."/>
        </authorList>
    </citation>
    <scope>NUCLEOTIDE SEQUENCE [LARGE SCALE GENOMIC DNA]</scope>
    <source>
        <strain evidence="10 11">HG15A2</strain>
    </source>
</reference>
<evidence type="ECO:0000313" key="10">
    <source>
        <dbReference type="EMBL" id="QDT01259.1"/>
    </source>
</evidence>
<dbReference type="RefSeq" id="WP_145063319.1">
    <property type="nucleotide sequence ID" value="NZ_CP036263.1"/>
</dbReference>
<sequence length="512" mass="55970">MTDLTGKTLGDYCVLRQLGAGGMAEVYLANQESLSRQVALKVLQPALASDASYVQRFTNEARAAASLVHANIVQIYEVGRAEGIHFIAQEYVPGKNLSEVLRKQGSLPPRLVLDVLRQVAAALHKASEQGIVHRDIKPENLLLSSSGEVKVADFGLARVLNVDAQALSSPALTQVGVAMGTPLYMSPEQIESRDVDFRSDLYSLGVTAYHLLAGEPPHTGETALAIAVQHLNVQPKPLREVREDVPAGMVRVIKRLMAKQPADRYDSPAELLTELRELASQAKEEGWGDGPESWPLAEWISGANSSGKGNSANGMASSSSSTTRKLSQAMQTLTSLQPSKSSRIRRFVLVGCALLAGGLLSLVTRPKNYLRGNERPEVVKRETAWEQIYQANLAPSEAAWQAVEKYFPEADAYEKQLAEQGLVRYYLLLSEENKKALAKLRELDRNTQQGDAPDATNAFTIAALVITEARLGNDVRARTELGRLTTEMSDSLRRSDSRLFELLDATRKQLGQ</sequence>